<dbReference type="RefSeq" id="WP_132220529.1">
    <property type="nucleotide sequence ID" value="NZ_SMGO01000001.1"/>
</dbReference>
<keyword evidence="3" id="KW-1185">Reference proteome</keyword>
<comment type="caution">
    <text evidence="2">The sequence shown here is derived from an EMBL/GenBank/DDBJ whole genome shotgun (WGS) entry which is preliminary data.</text>
</comment>
<protein>
    <submittedName>
        <fullName evidence="2">Uncharacterized protein DUF3307</fullName>
    </submittedName>
</protein>
<keyword evidence="1" id="KW-0472">Membrane</keyword>
<evidence type="ECO:0000313" key="2">
    <source>
        <dbReference type="EMBL" id="TCK84840.1"/>
    </source>
</evidence>
<dbReference type="OrthoDB" id="8536716at2"/>
<keyword evidence="1" id="KW-0812">Transmembrane</keyword>
<name>A0A4R1M1I5_9SPHI</name>
<reference evidence="2 3" key="1">
    <citation type="submission" date="2019-03" db="EMBL/GenBank/DDBJ databases">
        <title>Genomic Encyclopedia of Archaeal and Bacterial Type Strains, Phase II (KMG-II): from individual species to whole genera.</title>
        <authorList>
            <person name="Goeker M."/>
        </authorList>
    </citation>
    <scope>NUCLEOTIDE SEQUENCE [LARGE SCALE GENOMIC DNA]</scope>
    <source>
        <strain evidence="2 3">DSM 22554</strain>
    </source>
</reference>
<feature type="transmembrane region" description="Helical" evidence="1">
    <location>
        <begin position="86"/>
        <end position="106"/>
    </location>
</feature>
<sequence>MTLLLKLILAHFLGDFLFQSSKWVKAKELGKAKAYQLYLHVFIHFALTMLLIWDWSFWPWATAITASHLLIDSIKLYLQQQKYKRLLFFADQFLHLLVLFIVWYYYEIHPLNVISINPNYILLWATTLFILTQPLSIAIKIFISKWTPNTEDKENDSLEDAGQYIGYLERLLVFTFIITNHWEAVGFLITAKSVFRFGDLKASKERKLTEYVLIGTLISFGTAISIALLFQFVLQLI</sequence>
<dbReference type="InterPro" id="IPR021737">
    <property type="entry name" value="Phage_phiKZ_Orf197"/>
</dbReference>
<gene>
    <name evidence="2" type="ORF">C8N28_0134</name>
</gene>
<dbReference type="Pfam" id="PF11750">
    <property type="entry name" value="DUF3307"/>
    <property type="match status" value="1"/>
</dbReference>
<dbReference type="AlphaFoldDB" id="A0A4R1M1I5"/>
<dbReference type="Proteomes" id="UP000294616">
    <property type="component" value="Unassembled WGS sequence"/>
</dbReference>
<keyword evidence="1" id="KW-1133">Transmembrane helix</keyword>
<feature type="transmembrane region" description="Helical" evidence="1">
    <location>
        <begin position="211"/>
        <end position="234"/>
    </location>
</feature>
<proteinExistence type="predicted"/>
<feature type="transmembrane region" description="Helical" evidence="1">
    <location>
        <begin position="121"/>
        <end position="143"/>
    </location>
</feature>
<dbReference type="EMBL" id="SMGO01000001">
    <property type="protein sequence ID" value="TCK84840.1"/>
    <property type="molecule type" value="Genomic_DNA"/>
</dbReference>
<feature type="transmembrane region" description="Helical" evidence="1">
    <location>
        <begin position="42"/>
        <end position="65"/>
    </location>
</feature>
<accession>A0A4R1M1I5</accession>
<organism evidence="2 3">
    <name type="scientific">Albibacterium bauzanense</name>
    <dbReference type="NCBI Taxonomy" id="653929"/>
    <lineage>
        <taxon>Bacteria</taxon>
        <taxon>Pseudomonadati</taxon>
        <taxon>Bacteroidota</taxon>
        <taxon>Sphingobacteriia</taxon>
        <taxon>Sphingobacteriales</taxon>
        <taxon>Sphingobacteriaceae</taxon>
        <taxon>Albibacterium</taxon>
    </lineage>
</organism>
<evidence type="ECO:0000313" key="3">
    <source>
        <dbReference type="Proteomes" id="UP000294616"/>
    </source>
</evidence>
<evidence type="ECO:0000256" key="1">
    <source>
        <dbReference type="SAM" id="Phobius"/>
    </source>
</evidence>